<dbReference type="InterPro" id="IPR015943">
    <property type="entry name" value="WD40/YVTN_repeat-like_dom_sf"/>
</dbReference>
<dbReference type="STRING" id="1891926.Fuma_01759"/>
<dbReference type="Proteomes" id="UP000187735">
    <property type="component" value="Chromosome"/>
</dbReference>
<evidence type="ECO:0000256" key="7">
    <source>
        <dbReference type="PROSITE-ProRule" id="PRU00433"/>
    </source>
</evidence>
<keyword evidence="1 6" id="KW-0853">WD repeat</keyword>
<dbReference type="GO" id="GO:0020037">
    <property type="term" value="F:heme binding"/>
    <property type="evidence" value="ECO:0007669"/>
    <property type="project" value="InterPro"/>
</dbReference>
<organism evidence="10 11">
    <name type="scientific">Fuerstiella marisgermanici</name>
    <dbReference type="NCBI Taxonomy" id="1891926"/>
    <lineage>
        <taxon>Bacteria</taxon>
        <taxon>Pseudomonadati</taxon>
        <taxon>Planctomycetota</taxon>
        <taxon>Planctomycetia</taxon>
        <taxon>Planctomycetales</taxon>
        <taxon>Planctomycetaceae</taxon>
        <taxon>Fuerstiella</taxon>
    </lineage>
</organism>
<dbReference type="InterPro" id="IPR019775">
    <property type="entry name" value="WD40_repeat_CS"/>
</dbReference>
<feature type="repeat" description="WD" evidence="6">
    <location>
        <begin position="215"/>
        <end position="256"/>
    </location>
</feature>
<dbReference type="InterPro" id="IPR011047">
    <property type="entry name" value="Quinoprotein_ADH-like_sf"/>
</dbReference>
<name>A0A1P8WDK9_9PLAN</name>
<dbReference type="PANTHER" id="PTHR19848:SF8">
    <property type="entry name" value="F-BOX AND WD REPEAT DOMAIN CONTAINING 7"/>
    <property type="match status" value="1"/>
</dbReference>
<feature type="repeat" description="WD" evidence="6">
    <location>
        <begin position="257"/>
        <end position="298"/>
    </location>
</feature>
<dbReference type="PROSITE" id="PS50082">
    <property type="entry name" value="WD_REPEATS_2"/>
    <property type="match status" value="3"/>
</dbReference>
<dbReference type="InterPro" id="IPR001680">
    <property type="entry name" value="WD40_rpt"/>
</dbReference>
<protein>
    <recommendedName>
        <fullName evidence="9">Cytochrome c domain-containing protein</fullName>
    </recommendedName>
</protein>
<keyword evidence="4" id="KW-0677">Repeat</keyword>
<dbReference type="Pfam" id="PF00400">
    <property type="entry name" value="WD40"/>
    <property type="match status" value="3"/>
</dbReference>
<dbReference type="PRINTS" id="PR00320">
    <property type="entry name" value="GPROTEINBRPT"/>
</dbReference>
<evidence type="ECO:0000256" key="5">
    <source>
        <dbReference type="ARBA" id="ARBA00023004"/>
    </source>
</evidence>
<dbReference type="OrthoDB" id="226265at2"/>
<keyword evidence="3 7" id="KW-0479">Metal-binding</keyword>
<evidence type="ECO:0000256" key="3">
    <source>
        <dbReference type="ARBA" id="ARBA00022723"/>
    </source>
</evidence>
<dbReference type="InterPro" id="IPR009056">
    <property type="entry name" value="Cyt_c-like_dom"/>
</dbReference>
<dbReference type="GO" id="GO:0046872">
    <property type="term" value="F:metal ion binding"/>
    <property type="evidence" value="ECO:0007669"/>
    <property type="project" value="UniProtKB-KW"/>
</dbReference>
<proteinExistence type="predicted"/>
<evidence type="ECO:0000256" key="1">
    <source>
        <dbReference type="ARBA" id="ARBA00022574"/>
    </source>
</evidence>
<dbReference type="PANTHER" id="PTHR19848">
    <property type="entry name" value="WD40 REPEAT PROTEIN"/>
    <property type="match status" value="1"/>
</dbReference>
<dbReference type="RefSeq" id="WP_077023812.1">
    <property type="nucleotide sequence ID" value="NZ_CP017641.1"/>
</dbReference>
<dbReference type="Gene3D" id="2.130.10.10">
    <property type="entry name" value="YVTN repeat-like/Quinoprotein amine dehydrogenase"/>
    <property type="match status" value="2"/>
</dbReference>
<feature type="repeat" description="WD" evidence="6">
    <location>
        <begin position="347"/>
        <end position="378"/>
    </location>
</feature>
<dbReference type="SMART" id="SM00320">
    <property type="entry name" value="WD40"/>
    <property type="match status" value="5"/>
</dbReference>
<accession>A0A1P8WDK9</accession>
<dbReference type="Gene3D" id="2.60.120.380">
    <property type="match status" value="1"/>
</dbReference>
<dbReference type="SUPFAM" id="SSF46626">
    <property type="entry name" value="Cytochrome c"/>
    <property type="match status" value="1"/>
</dbReference>
<dbReference type="CDD" id="cd00200">
    <property type="entry name" value="WD40"/>
    <property type="match status" value="1"/>
</dbReference>
<dbReference type="InterPro" id="IPR011429">
    <property type="entry name" value="Cyt_c_Planctomycete-type"/>
</dbReference>
<evidence type="ECO:0000313" key="11">
    <source>
        <dbReference type="Proteomes" id="UP000187735"/>
    </source>
</evidence>
<dbReference type="SUPFAM" id="SSF50998">
    <property type="entry name" value="Quinoprotein alcohol dehydrogenase-like"/>
    <property type="match status" value="1"/>
</dbReference>
<dbReference type="PROSITE" id="PS51007">
    <property type="entry name" value="CYTC"/>
    <property type="match status" value="1"/>
</dbReference>
<sequence precursor="true">MLLRILIVTSLMTVAGGRALAQQPVEPLLQKYCLGCHNDTDKEVGLSLQTMASLKAGSDNGPVIDSETPAKSLLAAVLHKGADNAMPPDGEPQPTDAERQRLLQWVLDGAKIKSMAAGVPSVPAVKPFDKVVPALLASAHVPQHKAVAVAGARHVALLEQDSLEAKWRVAVDNARVTQLSLATTQPWLVAASGMPGVNGKALLLSVDDGRVVKEFGGHTDAVYSAVINPSDRLIATAGYDRRILLHDVDSGKVLKNLDGHNGSVFSLCFDPSGKLLCSASADGTVKVWNVETGERLDTLSQPTAEQYAVLISRDGKQIFAAGADNRIRTWQLVSRDTPRINRLTASRFAHEQAIHRMALSADGTLLASAAEDGTLRVWTTSPLEHHQILPRQKRPVTSLTFVNNSKLLITRLDGSLELLAVKPSTAAPSTSGGPSTAEVASVMLPEKINEISEAENNNDVQNAQAVSLPATITGVIKPDGGNDRDVDCFRFSASAGQQLVLEVAAQQNKSPLDSKIEVLTTDGKRIVRTQLQAVRDSYFTFRGKDSDTANDYRVFNWREMELNEYLYADGEVVKLWMYPRGPDSGYMVYPGFGKRFAYFGTTPTSHALQAPCFIVVPHAPDEKLTPNGLPVFPIYFENDDDPQRELGSDSRLLFTAPATADYTVRLTDARGFSGADFSYSLTVRSPKPDFEVAINTRKVSVAAGTGKEVVFTAKRIDGFDGPITIDITGLPAGFGFSGPIEIEAGQLQAFGTVYATDGAKEPTPEQLANIKVVAASEVHGEKDLGKWEELELVTDPKLKVLVTRSGASDEQPPSAEKPLVLTIQPGDTIQATVKLDRRKHNGIVSFGKENSGRNLPHGVFVDNIGLNGLLLLSDQSEREFFITAAKVIHESTSTFYLKSNVDGITSLPVTLKVVASNGLAPGKQVTNR</sequence>
<dbReference type="PROSITE" id="PS00678">
    <property type="entry name" value="WD_REPEATS_1"/>
    <property type="match status" value="1"/>
</dbReference>
<evidence type="ECO:0000256" key="6">
    <source>
        <dbReference type="PROSITE-ProRule" id="PRU00221"/>
    </source>
</evidence>
<reference evidence="10 11" key="1">
    <citation type="journal article" date="2016" name="Front. Microbiol.">
        <title>Fuerstia marisgermanicae gen. nov., sp. nov., an Unusual Member of the Phylum Planctomycetes from the German Wadden Sea.</title>
        <authorList>
            <person name="Kohn T."/>
            <person name="Heuer A."/>
            <person name="Jogler M."/>
            <person name="Vollmers J."/>
            <person name="Boedeker C."/>
            <person name="Bunk B."/>
            <person name="Rast P."/>
            <person name="Borchert D."/>
            <person name="Glockner I."/>
            <person name="Freese H.M."/>
            <person name="Klenk H.P."/>
            <person name="Overmann J."/>
            <person name="Kaster A.K."/>
            <person name="Rohde M."/>
            <person name="Wiegand S."/>
            <person name="Jogler C."/>
        </authorList>
    </citation>
    <scope>NUCLEOTIDE SEQUENCE [LARGE SCALE GENOMIC DNA]</scope>
    <source>
        <strain evidence="10 11">NH11</strain>
    </source>
</reference>
<feature type="domain" description="Cytochrome c" evidence="9">
    <location>
        <begin position="12"/>
        <end position="110"/>
    </location>
</feature>
<dbReference type="EMBL" id="CP017641">
    <property type="protein sequence ID" value="APZ92152.1"/>
    <property type="molecule type" value="Genomic_DNA"/>
</dbReference>
<evidence type="ECO:0000256" key="4">
    <source>
        <dbReference type="ARBA" id="ARBA00022737"/>
    </source>
</evidence>
<dbReference type="PROSITE" id="PS50294">
    <property type="entry name" value="WD_REPEATS_REGION"/>
    <property type="match status" value="2"/>
</dbReference>
<keyword evidence="11" id="KW-1185">Reference proteome</keyword>
<dbReference type="AlphaFoldDB" id="A0A1P8WDK9"/>
<gene>
    <name evidence="10" type="ORF">Fuma_01759</name>
</gene>
<evidence type="ECO:0000256" key="2">
    <source>
        <dbReference type="ARBA" id="ARBA00022617"/>
    </source>
</evidence>
<dbReference type="InterPro" id="IPR036909">
    <property type="entry name" value="Cyt_c-like_dom_sf"/>
</dbReference>
<dbReference type="GO" id="GO:0009055">
    <property type="term" value="F:electron transfer activity"/>
    <property type="evidence" value="ECO:0007669"/>
    <property type="project" value="InterPro"/>
</dbReference>
<dbReference type="KEGG" id="fmr:Fuma_01759"/>
<evidence type="ECO:0000313" key="10">
    <source>
        <dbReference type="EMBL" id="APZ92152.1"/>
    </source>
</evidence>
<dbReference type="InterPro" id="IPR020472">
    <property type="entry name" value="WD40_PAC1"/>
</dbReference>
<dbReference type="Pfam" id="PF07635">
    <property type="entry name" value="PSCyt1"/>
    <property type="match status" value="1"/>
</dbReference>
<feature type="signal peptide" evidence="8">
    <location>
        <begin position="1"/>
        <end position="21"/>
    </location>
</feature>
<evidence type="ECO:0000259" key="9">
    <source>
        <dbReference type="PROSITE" id="PS51007"/>
    </source>
</evidence>
<evidence type="ECO:0000256" key="8">
    <source>
        <dbReference type="SAM" id="SignalP"/>
    </source>
</evidence>
<keyword evidence="5 7" id="KW-0408">Iron</keyword>
<keyword evidence="2 7" id="KW-0349">Heme</keyword>
<keyword evidence="8" id="KW-0732">Signal</keyword>
<feature type="chain" id="PRO_5012975762" description="Cytochrome c domain-containing protein" evidence="8">
    <location>
        <begin position="22"/>
        <end position="928"/>
    </location>
</feature>